<reference evidence="2" key="1">
    <citation type="journal article" date="2008" name="J. Bacteriol.">
        <title>Genome sequence of the fish pathogen Renibacterium salmoninarum suggests reductive evolution away from an environmental Arthrobacter ancestor.</title>
        <authorList>
            <person name="Wiens G.D."/>
            <person name="Rockey D.D."/>
            <person name="Wu Z."/>
            <person name="Chang J."/>
            <person name="Levy R."/>
            <person name="Crane S."/>
            <person name="Chen D.S."/>
            <person name="Capri G.R."/>
            <person name="Burnett J.R."/>
            <person name="Sudheesh P.S."/>
            <person name="Schipma M.J."/>
            <person name="Burd H."/>
            <person name="Bhattacharyya A."/>
            <person name="Rhodes L.D."/>
            <person name="Kaul R."/>
            <person name="Strom M.S."/>
        </authorList>
    </citation>
    <scope>NUCLEOTIDE SEQUENCE [LARGE SCALE GENOMIC DNA]</scope>
    <source>
        <strain evidence="2">ATCC 33209 / DSM 20767 / JCM 11484 / NBRC 15589 / NCIMB 2235</strain>
    </source>
</reference>
<accession>A9WQ66</accession>
<sequence>MPSLWHSVPLSADQIAQRGGWAPDSTPEAAIE</sequence>
<dbReference type="HOGENOM" id="CLU_3391014_0_0_11"/>
<keyword evidence="2" id="KW-1185">Reference proteome</keyword>
<name>A9WQ66_RENSM</name>
<dbReference type="KEGG" id="rsa:RSal33209_0758"/>
<dbReference type="EMBL" id="CP000910">
    <property type="protein sequence ID" value="ABY22505.1"/>
    <property type="molecule type" value="Genomic_DNA"/>
</dbReference>
<evidence type="ECO:0000313" key="2">
    <source>
        <dbReference type="Proteomes" id="UP000002007"/>
    </source>
</evidence>
<organism evidence="1 2">
    <name type="scientific">Renibacterium salmoninarum (strain ATCC 33209 / DSM 20767 / JCM 11484 / NBRC 15589 / NCIMB 2235)</name>
    <dbReference type="NCBI Taxonomy" id="288705"/>
    <lineage>
        <taxon>Bacteria</taxon>
        <taxon>Bacillati</taxon>
        <taxon>Actinomycetota</taxon>
        <taxon>Actinomycetes</taxon>
        <taxon>Micrococcales</taxon>
        <taxon>Micrococcaceae</taxon>
        <taxon>Renibacterium</taxon>
    </lineage>
</organism>
<proteinExistence type="predicted"/>
<dbReference type="Proteomes" id="UP000002007">
    <property type="component" value="Chromosome"/>
</dbReference>
<protein>
    <submittedName>
        <fullName evidence="1">Uncharacterized protein</fullName>
    </submittedName>
</protein>
<evidence type="ECO:0000313" key="1">
    <source>
        <dbReference type="EMBL" id="ABY22505.1"/>
    </source>
</evidence>
<gene>
    <name evidence="1" type="ordered locus">RSal33209_0758</name>
</gene>
<dbReference type="AlphaFoldDB" id="A9WQ66"/>